<name>A0ABP7LCC7_9GAMM</name>
<evidence type="ECO:0008006" key="3">
    <source>
        <dbReference type="Google" id="ProtNLM"/>
    </source>
</evidence>
<gene>
    <name evidence="1" type="ORF">GCM10022405_24110</name>
</gene>
<accession>A0ABP7LCC7</accession>
<dbReference type="EMBL" id="BAABDG010000003">
    <property type="protein sequence ID" value="GAA3898007.1"/>
    <property type="molecule type" value="Genomic_DNA"/>
</dbReference>
<reference evidence="2" key="1">
    <citation type="journal article" date="2019" name="Int. J. Syst. Evol. Microbiol.">
        <title>The Global Catalogue of Microorganisms (GCM) 10K type strain sequencing project: providing services to taxonomists for standard genome sequencing and annotation.</title>
        <authorList>
            <consortium name="The Broad Institute Genomics Platform"/>
            <consortium name="The Broad Institute Genome Sequencing Center for Infectious Disease"/>
            <person name="Wu L."/>
            <person name="Ma J."/>
        </authorList>
    </citation>
    <scope>NUCLEOTIDE SEQUENCE [LARGE SCALE GENOMIC DNA]</scope>
    <source>
        <strain evidence="2">JCM 17201</strain>
    </source>
</reference>
<organism evidence="1 2">
    <name type="scientific">Gibbsiella dentisursi</name>
    <dbReference type="NCBI Taxonomy" id="796890"/>
    <lineage>
        <taxon>Bacteria</taxon>
        <taxon>Pseudomonadati</taxon>
        <taxon>Pseudomonadota</taxon>
        <taxon>Gammaproteobacteria</taxon>
        <taxon>Enterobacterales</taxon>
        <taxon>Yersiniaceae</taxon>
        <taxon>Gibbsiella</taxon>
    </lineage>
</organism>
<proteinExistence type="predicted"/>
<keyword evidence="2" id="KW-1185">Reference proteome</keyword>
<protein>
    <recommendedName>
        <fullName evidence="3">DUF115 domain-containing protein</fullName>
    </recommendedName>
</protein>
<sequence>MNLGRYFCIAGGPSLNNEDLGLLAEFDGKIIVVNNSWERYGNADIIFAGDYQWWSMYHSRAMTSQAELWTCDLKAAKEFSLHYFDGVGSFNSGLRAIELAVSLGANTVFLLGYDCSLKHGFHWHGPHQSGLQNPTENSICGWKKQFHRLSRMIKRTNIINCSSYTELDIGIQMSLHDAIKSCGSNSDME</sequence>
<evidence type="ECO:0000313" key="2">
    <source>
        <dbReference type="Proteomes" id="UP001499994"/>
    </source>
</evidence>
<dbReference type="RefSeq" id="WP_346081277.1">
    <property type="nucleotide sequence ID" value="NZ_BAABDG010000003.1"/>
</dbReference>
<evidence type="ECO:0000313" key="1">
    <source>
        <dbReference type="EMBL" id="GAA3898007.1"/>
    </source>
</evidence>
<dbReference type="Proteomes" id="UP001499994">
    <property type="component" value="Unassembled WGS sequence"/>
</dbReference>
<comment type="caution">
    <text evidence="1">The sequence shown here is derived from an EMBL/GenBank/DDBJ whole genome shotgun (WGS) entry which is preliminary data.</text>
</comment>